<dbReference type="EMBL" id="MEUB01000014">
    <property type="protein sequence ID" value="OGC23795.1"/>
    <property type="molecule type" value="Genomic_DNA"/>
</dbReference>
<comment type="caution">
    <text evidence="1">The sequence shown here is derived from an EMBL/GenBank/DDBJ whole genome shotgun (WGS) entry which is preliminary data.</text>
</comment>
<dbReference type="STRING" id="1802579.A2310_04170"/>
<accession>A0A1F4STM7</accession>
<gene>
    <name evidence="1" type="ORF">A2310_04170</name>
</gene>
<name>A0A1F4STM7_UNCSA</name>
<sequence>MAIDNSVIKHTSPRDIRRDISRDVAILRDNSPDKGLVPKAPDSFYQRLGAQGLTLLGEMVLAVELLNGKSISVKAGQLPQLLASFGLNPHEIVGGIYNLLRKTLAGKFTPGQDNAIHVDKELFLSMAKDPTLTADIAILCDKVAKNKSWACLTEPLSKSLPPEAPGLRHNPGIIPTEQVKRIPTSLKIFDPKRFIEICGERCGIAPTLVSAAFHEKSILKGDG</sequence>
<proteinExistence type="predicted"/>
<reference evidence="1 2" key="1">
    <citation type="journal article" date="2016" name="Nat. Commun.">
        <title>Thousands of microbial genomes shed light on interconnected biogeochemical processes in an aquifer system.</title>
        <authorList>
            <person name="Anantharaman K."/>
            <person name="Brown C.T."/>
            <person name="Hug L.A."/>
            <person name="Sharon I."/>
            <person name="Castelle C.J."/>
            <person name="Probst A.J."/>
            <person name="Thomas B.C."/>
            <person name="Singh A."/>
            <person name="Wilkins M.J."/>
            <person name="Karaoz U."/>
            <person name="Brodie E.L."/>
            <person name="Williams K.H."/>
            <person name="Hubbard S.S."/>
            <person name="Banfield J.F."/>
        </authorList>
    </citation>
    <scope>NUCLEOTIDE SEQUENCE [LARGE SCALE GENOMIC DNA]</scope>
</reference>
<organism evidence="1 2">
    <name type="scientific">candidate division WOR-1 bacterium RIFOXYB2_FULL_37_13</name>
    <dbReference type="NCBI Taxonomy" id="1802579"/>
    <lineage>
        <taxon>Bacteria</taxon>
        <taxon>Bacillati</taxon>
        <taxon>Saganbacteria</taxon>
    </lineage>
</organism>
<protein>
    <submittedName>
        <fullName evidence="1">Uncharacterized protein</fullName>
    </submittedName>
</protein>
<dbReference type="Proteomes" id="UP000178417">
    <property type="component" value="Unassembled WGS sequence"/>
</dbReference>
<evidence type="ECO:0000313" key="2">
    <source>
        <dbReference type="Proteomes" id="UP000178417"/>
    </source>
</evidence>
<dbReference type="AlphaFoldDB" id="A0A1F4STM7"/>
<evidence type="ECO:0000313" key="1">
    <source>
        <dbReference type="EMBL" id="OGC23795.1"/>
    </source>
</evidence>